<dbReference type="InterPro" id="IPR018060">
    <property type="entry name" value="HTH_AraC"/>
</dbReference>
<evidence type="ECO:0000259" key="4">
    <source>
        <dbReference type="PROSITE" id="PS01124"/>
    </source>
</evidence>
<dbReference type="Pfam" id="PF12833">
    <property type="entry name" value="HTH_18"/>
    <property type="match status" value="1"/>
</dbReference>
<keyword evidence="2" id="KW-0238">DNA-binding</keyword>
<dbReference type="AlphaFoldDB" id="A0A2Z5G5S5"/>
<keyword evidence="3" id="KW-0804">Transcription</keyword>
<evidence type="ECO:0000256" key="3">
    <source>
        <dbReference type="ARBA" id="ARBA00023163"/>
    </source>
</evidence>
<dbReference type="Proteomes" id="UP000253606">
    <property type="component" value="Chromosome"/>
</dbReference>
<dbReference type="SMART" id="SM00342">
    <property type="entry name" value="HTH_ARAC"/>
    <property type="match status" value="1"/>
</dbReference>
<reference evidence="5 6" key="1">
    <citation type="journal article" date="2018" name="Front. Microbiol.">
        <title>Hydrolytic Capabilities as a Key to Environmental Success: Chitinolytic and Cellulolytic Acidobacteria From Acidic Sub-arctic Soils and Boreal Peatlands.</title>
        <authorList>
            <person name="Belova S.E."/>
            <person name="Ravin N.V."/>
            <person name="Pankratov T.A."/>
            <person name="Rakitin A.L."/>
            <person name="Ivanova A.A."/>
            <person name="Beletsky A.V."/>
            <person name="Mardanov A.V."/>
            <person name="Sinninghe Damste J.S."/>
            <person name="Dedysh S.N."/>
        </authorList>
    </citation>
    <scope>NUCLEOTIDE SEQUENCE [LARGE SCALE GENOMIC DNA]</scope>
    <source>
        <strain evidence="5 6">SBC82</strain>
    </source>
</reference>
<dbReference type="EMBL" id="CP030840">
    <property type="protein sequence ID" value="AXC13906.1"/>
    <property type="molecule type" value="Genomic_DNA"/>
</dbReference>
<dbReference type="InterPro" id="IPR003313">
    <property type="entry name" value="AraC-bd"/>
</dbReference>
<evidence type="ECO:0000256" key="2">
    <source>
        <dbReference type="ARBA" id="ARBA00023125"/>
    </source>
</evidence>
<dbReference type="RefSeq" id="WP_114208796.1">
    <property type="nucleotide sequence ID" value="NZ_CP030840.1"/>
</dbReference>
<protein>
    <submittedName>
        <fullName evidence="5">Transcriptional regulator, AraC family</fullName>
    </submittedName>
</protein>
<evidence type="ECO:0000313" key="5">
    <source>
        <dbReference type="EMBL" id="AXC13906.1"/>
    </source>
</evidence>
<accession>A0A2Z5G5S5</accession>
<keyword evidence="6" id="KW-1185">Reference proteome</keyword>
<dbReference type="Gene3D" id="2.60.120.10">
    <property type="entry name" value="Jelly Rolls"/>
    <property type="match status" value="1"/>
</dbReference>
<dbReference type="InterPro" id="IPR009057">
    <property type="entry name" value="Homeodomain-like_sf"/>
</dbReference>
<dbReference type="PROSITE" id="PS00041">
    <property type="entry name" value="HTH_ARAC_FAMILY_1"/>
    <property type="match status" value="1"/>
</dbReference>
<dbReference type="PANTHER" id="PTHR43280:SF2">
    <property type="entry name" value="HTH-TYPE TRANSCRIPTIONAL REGULATOR EXSA"/>
    <property type="match status" value="1"/>
</dbReference>
<dbReference type="GO" id="GO:0043565">
    <property type="term" value="F:sequence-specific DNA binding"/>
    <property type="evidence" value="ECO:0007669"/>
    <property type="project" value="InterPro"/>
</dbReference>
<evidence type="ECO:0000256" key="1">
    <source>
        <dbReference type="ARBA" id="ARBA00023015"/>
    </source>
</evidence>
<dbReference type="PROSITE" id="PS01124">
    <property type="entry name" value="HTH_ARAC_FAMILY_2"/>
    <property type="match status" value="1"/>
</dbReference>
<dbReference type="Pfam" id="PF02311">
    <property type="entry name" value="AraC_binding"/>
    <property type="match status" value="1"/>
</dbReference>
<proteinExistence type="predicted"/>
<dbReference type="OrthoDB" id="112032at2"/>
<name>A0A2Z5G5S5_9BACT</name>
<dbReference type="KEGG" id="abas:ACPOL_4634"/>
<keyword evidence="1" id="KW-0805">Transcription regulation</keyword>
<dbReference type="InterPro" id="IPR037923">
    <property type="entry name" value="HTH-like"/>
</dbReference>
<gene>
    <name evidence="5" type="ORF">ACPOL_4634</name>
</gene>
<evidence type="ECO:0000313" key="6">
    <source>
        <dbReference type="Proteomes" id="UP000253606"/>
    </source>
</evidence>
<dbReference type="InterPro" id="IPR018062">
    <property type="entry name" value="HTH_AraC-typ_CS"/>
</dbReference>
<dbReference type="PANTHER" id="PTHR43280">
    <property type="entry name" value="ARAC-FAMILY TRANSCRIPTIONAL REGULATOR"/>
    <property type="match status" value="1"/>
</dbReference>
<dbReference type="InterPro" id="IPR014710">
    <property type="entry name" value="RmlC-like_jellyroll"/>
</dbReference>
<sequence>MLQSLSVEDVSRTIPHWESVHSVVESQIRADGFHDWPFIPSFPVDVRAFSFGEHRSVRPTWHDYYELLYVCSGEALYEVQDQQFQLRPLDLMIVSDSLYHRLSKVVAVPFKALVLYFMPDVLRADDNSGDHEFYLSSFRLQREGFPHMISGETGVPMQVLRLMVKIRNLLPAMDADAQLVVRTYLEMVLVLLMNHDKEQLSLSIPLNRNHRSLERMRPLFDFIEEKYRTAIPLSTASAIAGMSKPHFMRSFKRATGQSFDTYLNRFRIAKSQVLLATTNMAISAVGQEVGFADQSYFGLVFRRLVKVSPREYRNSVQAK</sequence>
<dbReference type="SUPFAM" id="SSF51215">
    <property type="entry name" value="Regulatory protein AraC"/>
    <property type="match status" value="1"/>
</dbReference>
<feature type="domain" description="HTH araC/xylS-type" evidence="4">
    <location>
        <begin position="217"/>
        <end position="315"/>
    </location>
</feature>
<dbReference type="SUPFAM" id="SSF46689">
    <property type="entry name" value="Homeodomain-like"/>
    <property type="match status" value="2"/>
</dbReference>
<dbReference type="Gene3D" id="1.10.10.60">
    <property type="entry name" value="Homeodomain-like"/>
    <property type="match status" value="2"/>
</dbReference>
<organism evidence="5 6">
    <name type="scientific">Acidisarcina polymorpha</name>
    <dbReference type="NCBI Taxonomy" id="2211140"/>
    <lineage>
        <taxon>Bacteria</taxon>
        <taxon>Pseudomonadati</taxon>
        <taxon>Acidobacteriota</taxon>
        <taxon>Terriglobia</taxon>
        <taxon>Terriglobales</taxon>
        <taxon>Acidobacteriaceae</taxon>
        <taxon>Acidisarcina</taxon>
    </lineage>
</organism>
<dbReference type="GO" id="GO:0003700">
    <property type="term" value="F:DNA-binding transcription factor activity"/>
    <property type="evidence" value="ECO:0007669"/>
    <property type="project" value="InterPro"/>
</dbReference>